<sequence length="417" mass="48286">MNIPEVAFQVLVRLPLKSLARFRSVCREWKLLIDSEFFRDYFISLNSSSVSWSIIQTRHHILSLDIVGHHGCKTWGLTRFPGSFVSFFAETTIRKLQVLACTDGLVLLYAEASDGTPMHYVGSPLFQEWFQIPLPPYIHLQDDVGLRDHKRFNDSGLVTKMQSGTVVSYKVVWLIAHAFAKVDFGIYSSDTGEWEIKNVTCLHSAFWFSHQKSIALNGILHWICNFNTSFVAYDFYGGHDDDACDIIHFPDSGKDDELRCFRRTLSTSEGSIVYFNEFGENANRRLRVWRLVKYTDGPEAWQLFREVSLVSLMESGIYYFPVVMHPLKSEIIYLWSRNKKGMVLFNLRTHVFSLHKESEDETKCMDGCTLSFNRCSEYMESMYGYFFPSSYGGTNCLFASQYVLPRWLHRLPRPQPS</sequence>
<dbReference type="Pfam" id="PF24750">
    <property type="entry name" value="b-prop_At3g26010-like"/>
    <property type="match status" value="1"/>
</dbReference>
<keyword evidence="3" id="KW-1185">Reference proteome</keyword>
<organism evidence="2 3">
    <name type="scientific">Arabidopsis thaliana x Arabidopsis arenosa</name>
    <dbReference type="NCBI Taxonomy" id="1240361"/>
    <lineage>
        <taxon>Eukaryota</taxon>
        <taxon>Viridiplantae</taxon>
        <taxon>Streptophyta</taxon>
        <taxon>Embryophyta</taxon>
        <taxon>Tracheophyta</taxon>
        <taxon>Spermatophyta</taxon>
        <taxon>Magnoliopsida</taxon>
        <taxon>eudicotyledons</taxon>
        <taxon>Gunneridae</taxon>
        <taxon>Pentapetalae</taxon>
        <taxon>rosids</taxon>
        <taxon>malvids</taxon>
        <taxon>Brassicales</taxon>
        <taxon>Brassicaceae</taxon>
        <taxon>Camelineae</taxon>
        <taxon>Arabidopsis</taxon>
    </lineage>
</organism>
<dbReference type="Pfam" id="PF00646">
    <property type="entry name" value="F-box"/>
    <property type="match status" value="1"/>
</dbReference>
<reference evidence="2 3" key="1">
    <citation type="submission" date="2020-12" db="EMBL/GenBank/DDBJ databases">
        <title>Concerted genomic and epigenomic changes stabilize Arabidopsis allopolyploids.</title>
        <authorList>
            <person name="Chen Z."/>
        </authorList>
    </citation>
    <scope>NUCLEOTIDE SEQUENCE [LARGE SCALE GENOMIC DNA]</scope>
    <source>
        <strain evidence="2">Allo738</strain>
        <tissue evidence="2">Leaf</tissue>
    </source>
</reference>
<dbReference type="InterPro" id="IPR001810">
    <property type="entry name" value="F-box_dom"/>
</dbReference>
<dbReference type="InterPro" id="IPR056592">
    <property type="entry name" value="Beta-prop_At3g26010-like"/>
</dbReference>
<dbReference type="Proteomes" id="UP000694240">
    <property type="component" value="Chromosome 8"/>
</dbReference>
<proteinExistence type="predicted"/>
<feature type="domain" description="F-box" evidence="1">
    <location>
        <begin position="3"/>
        <end position="41"/>
    </location>
</feature>
<evidence type="ECO:0000313" key="3">
    <source>
        <dbReference type="Proteomes" id="UP000694240"/>
    </source>
</evidence>
<name>A0A8T2AW66_9BRAS</name>
<dbReference type="PANTHER" id="PTHR35546:SF70">
    <property type="entry name" value="F-BOX PROTEIN INTERACTION DOMAIN PROTEIN"/>
    <property type="match status" value="1"/>
</dbReference>
<dbReference type="PANTHER" id="PTHR35546">
    <property type="entry name" value="F-BOX PROTEIN INTERACTION DOMAIN PROTEIN-RELATED"/>
    <property type="match status" value="1"/>
</dbReference>
<dbReference type="SMART" id="SM00256">
    <property type="entry name" value="FBOX"/>
    <property type="match status" value="1"/>
</dbReference>
<gene>
    <name evidence="2" type="ORF">ISN45_Aa03g026950</name>
</gene>
<evidence type="ECO:0000313" key="2">
    <source>
        <dbReference type="EMBL" id="KAG7578511.1"/>
    </source>
</evidence>
<comment type="caution">
    <text evidence="2">The sequence shown here is derived from an EMBL/GenBank/DDBJ whole genome shotgun (WGS) entry which is preliminary data.</text>
</comment>
<dbReference type="EMBL" id="JAEFBK010000008">
    <property type="protein sequence ID" value="KAG7578511.1"/>
    <property type="molecule type" value="Genomic_DNA"/>
</dbReference>
<dbReference type="InterPro" id="IPR055290">
    <property type="entry name" value="At3g26010-like"/>
</dbReference>
<accession>A0A8T2AW66</accession>
<protein>
    <submittedName>
        <fullName evidence="2">F-box domain</fullName>
    </submittedName>
</protein>
<evidence type="ECO:0000259" key="1">
    <source>
        <dbReference type="SMART" id="SM00256"/>
    </source>
</evidence>
<dbReference type="AlphaFoldDB" id="A0A8T2AW66"/>